<dbReference type="Proteomes" id="UP000271162">
    <property type="component" value="Unassembled WGS sequence"/>
</dbReference>
<dbReference type="InterPro" id="IPR038479">
    <property type="entry name" value="Transthyretin-like_sf"/>
</dbReference>
<name>A0A0N4Y4R2_NIPBR</name>
<evidence type="ECO:0000256" key="3">
    <source>
        <dbReference type="ARBA" id="ARBA00022525"/>
    </source>
</evidence>
<comment type="subcellular location">
    <subcellularLocation>
        <location evidence="1">Secreted</location>
    </subcellularLocation>
</comment>
<keyword evidence="7" id="KW-1185">Reference proteome</keyword>
<reference evidence="6 7" key="2">
    <citation type="submission" date="2018-11" db="EMBL/GenBank/DDBJ databases">
        <authorList>
            <consortium name="Pathogen Informatics"/>
        </authorList>
    </citation>
    <scope>NUCLEOTIDE SEQUENCE [LARGE SCALE GENOMIC DNA]</scope>
</reference>
<dbReference type="Pfam" id="PF01060">
    <property type="entry name" value="TTR-52"/>
    <property type="match status" value="1"/>
</dbReference>
<evidence type="ECO:0000256" key="1">
    <source>
        <dbReference type="ARBA" id="ARBA00004613"/>
    </source>
</evidence>
<dbReference type="InterPro" id="IPR001534">
    <property type="entry name" value="Transthyretin-like"/>
</dbReference>
<dbReference type="OMA" id="HVELMEH"/>
<comment type="similarity">
    <text evidence="2">Belongs to the nematode transthyretin-like family.</text>
</comment>
<organism evidence="8">
    <name type="scientific">Nippostrongylus brasiliensis</name>
    <name type="common">Rat hookworm</name>
    <dbReference type="NCBI Taxonomy" id="27835"/>
    <lineage>
        <taxon>Eukaryota</taxon>
        <taxon>Metazoa</taxon>
        <taxon>Ecdysozoa</taxon>
        <taxon>Nematoda</taxon>
        <taxon>Chromadorea</taxon>
        <taxon>Rhabditida</taxon>
        <taxon>Rhabditina</taxon>
        <taxon>Rhabditomorpha</taxon>
        <taxon>Strongyloidea</taxon>
        <taxon>Heligmosomidae</taxon>
        <taxon>Nippostrongylus</taxon>
    </lineage>
</organism>
<feature type="chain" id="PRO_5043125195" evidence="5">
    <location>
        <begin position="16"/>
        <end position="127"/>
    </location>
</feature>
<evidence type="ECO:0000313" key="7">
    <source>
        <dbReference type="Proteomes" id="UP000271162"/>
    </source>
</evidence>
<evidence type="ECO:0000256" key="4">
    <source>
        <dbReference type="ARBA" id="ARBA00022729"/>
    </source>
</evidence>
<keyword evidence="3" id="KW-0964">Secreted</keyword>
<dbReference type="GO" id="GO:0009986">
    <property type="term" value="C:cell surface"/>
    <property type="evidence" value="ECO:0007669"/>
    <property type="project" value="InterPro"/>
</dbReference>
<protein>
    <submittedName>
        <fullName evidence="8">Transthyretin-like family protein</fullName>
    </submittedName>
</protein>
<reference evidence="8" key="1">
    <citation type="submission" date="2017-02" db="UniProtKB">
        <authorList>
            <consortium name="WormBaseParasite"/>
        </authorList>
    </citation>
    <scope>IDENTIFICATION</scope>
</reference>
<dbReference type="WBParaSite" id="NBR_0001091101-mRNA-1">
    <property type="protein sequence ID" value="NBR_0001091101-mRNA-1"/>
    <property type="gene ID" value="NBR_0001091101"/>
</dbReference>
<keyword evidence="4 5" id="KW-0732">Signal</keyword>
<evidence type="ECO:0000313" key="6">
    <source>
        <dbReference type="EMBL" id="VDL74501.1"/>
    </source>
</evidence>
<sequence length="127" mass="14912">MIALLILGFVFVAQAKEVRFVVQGRFYCDSNDDKRVFIELYERDPLQDDLLGWTVARVGDVFRVEGVEDEFFHIQPYLVVRHKCKDEPKRLVFNFGKVKKNMQIDIGDLDLEDPMLQADVLNKFEQK</sequence>
<gene>
    <name evidence="6" type="ORF">NBR_LOCUS10912</name>
</gene>
<evidence type="ECO:0000256" key="5">
    <source>
        <dbReference type="SAM" id="SignalP"/>
    </source>
</evidence>
<dbReference type="PANTHER" id="PTHR21700">
    <property type="entry name" value="TRANSTHYRETIN-LIKE FAMILY PROTEIN-RELATED"/>
    <property type="match status" value="1"/>
</dbReference>
<accession>A0A0N4Y4R2</accession>
<dbReference type="EMBL" id="UYSL01020413">
    <property type="protein sequence ID" value="VDL74501.1"/>
    <property type="molecule type" value="Genomic_DNA"/>
</dbReference>
<dbReference type="GO" id="GO:0005576">
    <property type="term" value="C:extracellular region"/>
    <property type="evidence" value="ECO:0007669"/>
    <property type="project" value="UniProtKB-SubCell"/>
</dbReference>
<dbReference type="AlphaFoldDB" id="A0A0N4Y4R2"/>
<proteinExistence type="inferred from homology"/>
<feature type="signal peptide" evidence="5">
    <location>
        <begin position="1"/>
        <end position="15"/>
    </location>
</feature>
<dbReference type="Gene3D" id="2.60.40.3330">
    <property type="match status" value="1"/>
</dbReference>
<evidence type="ECO:0000313" key="8">
    <source>
        <dbReference type="WBParaSite" id="NBR_0001091101-mRNA-1"/>
    </source>
</evidence>
<evidence type="ECO:0000256" key="2">
    <source>
        <dbReference type="ARBA" id="ARBA00010112"/>
    </source>
</evidence>